<feature type="domain" description="Metallo-beta-lactamase" evidence="1">
    <location>
        <begin position="72"/>
        <end position="238"/>
    </location>
</feature>
<name>A0ABY8QT07_9MICO</name>
<dbReference type="PANTHER" id="PTHR36839:SF1">
    <property type="entry name" value="METALLO-BETA-LACTAMASE FAMILY PROTEIN (AFU_ORTHOLOGUE AFUA_5G12770)"/>
    <property type="match status" value="1"/>
</dbReference>
<gene>
    <name evidence="2" type="ORF">LWF01_19065</name>
</gene>
<accession>A0ABY8QT07</accession>
<organism evidence="2 3">
    <name type="scientific">Saxibacter everestensis</name>
    <dbReference type="NCBI Taxonomy" id="2909229"/>
    <lineage>
        <taxon>Bacteria</taxon>
        <taxon>Bacillati</taxon>
        <taxon>Actinomycetota</taxon>
        <taxon>Actinomycetes</taxon>
        <taxon>Micrococcales</taxon>
        <taxon>Brevibacteriaceae</taxon>
        <taxon>Saxibacter</taxon>
    </lineage>
</organism>
<keyword evidence="2" id="KW-0378">Hydrolase</keyword>
<dbReference type="SMART" id="SM00849">
    <property type="entry name" value="Lactamase_B"/>
    <property type="match status" value="1"/>
</dbReference>
<dbReference type="PANTHER" id="PTHR36839">
    <property type="entry name" value="METALLO-BETA-LACTAMASE FAMILY PROTEIN (AFU_ORTHOLOGUE AFUA_5G12770)"/>
    <property type="match status" value="1"/>
</dbReference>
<protein>
    <submittedName>
        <fullName evidence="2">Hydrolase</fullName>
    </submittedName>
</protein>
<evidence type="ECO:0000313" key="3">
    <source>
        <dbReference type="Proteomes" id="UP001209083"/>
    </source>
</evidence>
<dbReference type="SUPFAM" id="SSF56281">
    <property type="entry name" value="Metallo-hydrolase/oxidoreductase"/>
    <property type="match status" value="1"/>
</dbReference>
<dbReference type="Proteomes" id="UP001209083">
    <property type="component" value="Chromosome"/>
</dbReference>
<dbReference type="GO" id="GO:0016787">
    <property type="term" value="F:hydrolase activity"/>
    <property type="evidence" value="ECO:0007669"/>
    <property type="project" value="UniProtKB-KW"/>
</dbReference>
<dbReference type="InterPro" id="IPR036866">
    <property type="entry name" value="RibonucZ/Hydroxyglut_hydro"/>
</dbReference>
<evidence type="ECO:0000259" key="1">
    <source>
        <dbReference type="SMART" id="SM00849"/>
    </source>
</evidence>
<evidence type="ECO:0000313" key="2">
    <source>
        <dbReference type="EMBL" id="WGW12154.1"/>
    </source>
</evidence>
<dbReference type="RefSeq" id="WP_349638953.1">
    <property type="nucleotide sequence ID" value="NZ_CP090958.1"/>
</dbReference>
<keyword evidence="3" id="KW-1185">Reference proteome</keyword>
<dbReference type="EMBL" id="CP090958">
    <property type="protein sequence ID" value="WGW12154.1"/>
    <property type="molecule type" value="Genomic_DNA"/>
</dbReference>
<dbReference type="Gene3D" id="3.60.15.10">
    <property type="entry name" value="Ribonuclease Z/Hydroxyacylglutathione hydrolase-like"/>
    <property type="match status" value="1"/>
</dbReference>
<reference evidence="2 3" key="1">
    <citation type="submission" date="2023-05" db="EMBL/GenBank/DDBJ databases">
        <title>Lithophilousrod everest ZFBP1038 complete genpme.</title>
        <authorList>
            <person name="Tian M."/>
        </authorList>
    </citation>
    <scope>NUCLEOTIDE SEQUENCE [LARGE SCALE GENOMIC DNA]</scope>
    <source>
        <strain evidence="2 3">ZFBP1038</strain>
    </source>
</reference>
<dbReference type="InterPro" id="IPR001279">
    <property type="entry name" value="Metallo-B-lactamas"/>
</dbReference>
<proteinExistence type="predicted"/>
<sequence>MSCFICATCGVQFPPSVKPPAECPVCEDARQYVPVAGQRWTTLEELRAGHRSEIRLDAGLTGIAAAPRFAIGQRALLVPHGDRVLMWDCQTLIDDDGIAAVKAAGGLSAIAISHPHYYSTMVEWAHIFDCPVLLHADDSRWIMRPDPAIELWDGEERDLGDGLTLLRLGGHFAGGTALHVERDAGTLLSGDIVQVIPDRNHVSFMYSYPNLIPLAEREVRTIADKLRPYRFERILGAWWDTLVPKDGDAIVQRSAERYIRALAGDYPPEN</sequence>